<dbReference type="GeneID" id="28824315"/>
<accession>A0A194XIY6</accession>
<dbReference type="KEGG" id="psco:LY89DRAFT_682875"/>
<proteinExistence type="predicted"/>
<feature type="region of interest" description="Disordered" evidence="1">
    <location>
        <begin position="1"/>
        <end position="20"/>
    </location>
</feature>
<keyword evidence="3" id="KW-1185">Reference proteome</keyword>
<evidence type="ECO:0000256" key="1">
    <source>
        <dbReference type="SAM" id="MobiDB-lite"/>
    </source>
</evidence>
<evidence type="ECO:0000313" key="2">
    <source>
        <dbReference type="EMBL" id="KUJ20079.1"/>
    </source>
</evidence>
<feature type="region of interest" description="Disordered" evidence="1">
    <location>
        <begin position="172"/>
        <end position="210"/>
    </location>
</feature>
<feature type="compositionally biased region" description="Basic and acidic residues" evidence="1">
    <location>
        <begin position="175"/>
        <end position="210"/>
    </location>
</feature>
<dbReference type="EMBL" id="KQ947410">
    <property type="protein sequence ID" value="KUJ20079.1"/>
    <property type="molecule type" value="Genomic_DNA"/>
</dbReference>
<feature type="region of interest" description="Disordered" evidence="1">
    <location>
        <begin position="384"/>
        <end position="403"/>
    </location>
</feature>
<protein>
    <submittedName>
        <fullName evidence="2">Uncharacterized protein</fullName>
    </submittedName>
</protein>
<organism evidence="2 3">
    <name type="scientific">Mollisia scopiformis</name>
    <name type="common">Conifer needle endophyte fungus</name>
    <name type="synonym">Phialocephala scopiformis</name>
    <dbReference type="NCBI Taxonomy" id="149040"/>
    <lineage>
        <taxon>Eukaryota</taxon>
        <taxon>Fungi</taxon>
        <taxon>Dikarya</taxon>
        <taxon>Ascomycota</taxon>
        <taxon>Pezizomycotina</taxon>
        <taxon>Leotiomycetes</taxon>
        <taxon>Helotiales</taxon>
        <taxon>Mollisiaceae</taxon>
        <taxon>Mollisia</taxon>
    </lineage>
</organism>
<reference evidence="2 3" key="1">
    <citation type="submission" date="2015-10" db="EMBL/GenBank/DDBJ databases">
        <title>Full genome of DAOMC 229536 Phialocephala scopiformis, a fungal endophyte of spruce producing the potent anti-insectan compound rugulosin.</title>
        <authorList>
            <consortium name="DOE Joint Genome Institute"/>
            <person name="Walker A.K."/>
            <person name="Frasz S.L."/>
            <person name="Seifert K.A."/>
            <person name="Miller J.D."/>
            <person name="Mondo S.J."/>
            <person name="Labutti K."/>
            <person name="Lipzen A."/>
            <person name="Dockter R."/>
            <person name="Kennedy M."/>
            <person name="Grigoriev I.V."/>
            <person name="Spatafora J.W."/>
        </authorList>
    </citation>
    <scope>NUCLEOTIDE SEQUENCE [LARGE SCALE GENOMIC DNA]</scope>
    <source>
        <strain evidence="2 3">CBS 120377</strain>
    </source>
</reference>
<dbReference type="RefSeq" id="XP_018074434.1">
    <property type="nucleotide sequence ID" value="XM_018214589.1"/>
</dbReference>
<name>A0A194XIY6_MOLSC</name>
<sequence length="403" mass="44174">MHPGMQIAPQDQSFGNGYEMQSFPLPNMSTTAINPLQQTGGNDRGMHSRLQGPSQGQTFGSGYDMHSFPLHEMSAASVKEPLHELEGSALAGYIPTSLVVHKANTASRTRSAGGNRIQAQANTDYTQMFDEENAEYKKRGEVPLQSDILSGGTILKAQRGIGNSMVVNQSSSYRQDNKIATKEAAKTETAKEPAKMPEKPSRPMTYKEDYERRCRAASEARRLKEIERMQAEAMALEISNLEAVRVEQATNQAARFQIPPAQGQFSAPVLFPGFGQEPRQPQGFLSVPRPMFPRQDYMPTRTDRLLGTLAPINTSGPAVDSSVSLPVSPVHRARSGLDEVVSKLPRHVVTRVASQNTLQANSTSPSLFYQREELAARLQNAANNYTQRSRKGDGGASQAQIRS</sequence>
<dbReference type="AlphaFoldDB" id="A0A194XIY6"/>
<dbReference type="Proteomes" id="UP000070700">
    <property type="component" value="Unassembled WGS sequence"/>
</dbReference>
<dbReference type="InParanoid" id="A0A194XIY6"/>
<evidence type="ECO:0000313" key="3">
    <source>
        <dbReference type="Proteomes" id="UP000070700"/>
    </source>
</evidence>
<gene>
    <name evidence="2" type="ORF">LY89DRAFT_682875</name>
</gene>